<gene>
    <name evidence="1" type="ORF">KME65_18760</name>
</gene>
<protein>
    <submittedName>
        <fullName evidence="1">STAS/SEC14 domain-containing protein</fullName>
    </submittedName>
</protein>
<dbReference type="Gene3D" id="3.40.50.10600">
    <property type="entry name" value="SpoIIaa-like domains"/>
    <property type="match status" value="1"/>
</dbReference>
<dbReference type="InterPro" id="IPR021866">
    <property type="entry name" value="SpoIIAA-like"/>
</dbReference>
<dbReference type="AlphaFoldDB" id="A0A944MBV1"/>
<dbReference type="SUPFAM" id="SSF52091">
    <property type="entry name" value="SpoIIaa-like"/>
    <property type="match status" value="1"/>
</dbReference>
<dbReference type="Pfam" id="PF11964">
    <property type="entry name" value="SpoIIAA-like"/>
    <property type="match status" value="1"/>
</dbReference>
<name>A0A944MBV1_9GAMM</name>
<comment type="caution">
    <text evidence="1">The sequence shown here is derived from an EMBL/GenBank/DDBJ whole genome shotgun (WGS) entry which is preliminary data.</text>
</comment>
<dbReference type="InterPro" id="IPR036513">
    <property type="entry name" value="STAS_dom_sf"/>
</dbReference>
<sequence>MFKVTQNGKNRLDIELSGKLDSAQMRTALKELEEKSKGIDKGKMLYDVIEFHLPSLQAIVIEFSHLPSMFGLIRRFTKAAVLTDKTWIKKVSEFEGALIPGLEIRAFSREQREEAEIWLESLQQD</sequence>
<evidence type="ECO:0000313" key="2">
    <source>
        <dbReference type="Proteomes" id="UP000770889"/>
    </source>
</evidence>
<proteinExistence type="predicted"/>
<accession>A0A944MBV1</accession>
<reference evidence="1 2" key="1">
    <citation type="submission" date="2021-05" db="EMBL/GenBank/DDBJ databases">
        <title>Genetic and Functional Diversity in Clade A Lucinid endosymbionts from the Bahamas.</title>
        <authorList>
            <person name="Giani N.M."/>
            <person name="Engel A.S."/>
            <person name="Campbell B.J."/>
        </authorList>
    </citation>
    <scope>NUCLEOTIDE SEQUENCE [LARGE SCALE GENOMIC DNA]</scope>
    <source>
        <strain evidence="1">LUC16012Gg_MoonRockCtena</strain>
    </source>
</reference>
<evidence type="ECO:0000313" key="1">
    <source>
        <dbReference type="EMBL" id="MBT2991004.1"/>
    </source>
</evidence>
<dbReference type="InterPro" id="IPR038396">
    <property type="entry name" value="SpoIIAA-like_sf"/>
</dbReference>
<dbReference type="Proteomes" id="UP000770889">
    <property type="component" value="Unassembled WGS sequence"/>
</dbReference>
<dbReference type="EMBL" id="JAHHGM010000025">
    <property type="protein sequence ID" value="MBT2991004.1"/>
    <property type="molecule type" value="Genomic_DNA"/>
</dbReference>
<organism evidence="1 2">
    <name type="scientific">Candidatus Thiodiazotropha taylori</name>
    <dbReference type="NCBI Taxonomy" id="2792791"/>
    <lineage>
        <taxon>Bacteria</taxon>
        <taxon>Pseudomonadati</taxon>
        <taxon>Pseudomonadota</taxon>
        <taxon>Gammaproteobacteria</taxon>
        <taxon>Chromatiales</taxon>
        <taxon>Sedimenticolaceae</taxon>
        <taxon>Candidatus Thiodiazotropha</taxon>
    </lineage>
</organism>